<sequence>MPPRAFGPFQENTPSDYLFSDDTKPEVDAVLASKRARNAKAAARSRARRRARHEALEVRVEALTALNELLQRRGHCLNMASVACEELASIQAQCRHYLPLSAAGTATPNSGGMPSTGAFASGLDREYPTAGGAPVQPAPEHASHTPVPSSGTPYSASHPGPGVATVAGGQHDHGIGRPAPPPAGPPPLHPHHLQQQQQQQQQHRSQYPQQQQQQQQQLLLLPPHSQPQFHHAPAPEHVSFSGAGGAWQPGPSPGSLGHMANNMHGGLPQSNCGAEDFRPPHPDGRSHGHQHQAFHKAPAGGGAGFPSASEPAGSHHHDRLHSHHHHHSTLHHAPSFGPPPHHHLEAPRPPTQHVDRGPMLS</sequence>
<protein>
    <recommendedName>
        <fullName evidence="2">BZIP domain-containing protein</fullName>
    </recommendedName>
</protein>
<dbReference type="STRING" id="691883.A0A058ZDW3"/>
<evidence type="ECO:0000313" key="4">
    <source>
        <dbReference type="Proteomes" id="UP000030693"/>
    </source>
</evidence>
<dbReference type="AlphaFoldDB" id="A0A058ZDW3"/>
<dbReference type="InterPro" id="IPR004827">
    <property type="entry name" value="bZIP"/>
</dbReference>
<accession>A0A058ZDW3</accession>
<dbReference type="Proteomes" id="UP000030693">
    <property type="component" value="Unassembled WGS sequence"/>
</dbReference>
<dbReference type="SUPFAM" id="SSF57959">
    <property type="entry name" value="Leucine zipper domain"/>
    <property type="match status" value="1"/>
</dbReference>
<feature type="region of interest" description="Disordered" evidence="1">
    <location>
        <begin position="105"/>
        <end position="361"/>
    </location>
</feature>
<feature type="compositionally biased region" description="Polar residues" evidence="1">
    <location>
        <begin position="146"/>
        <end position="155"/>
    </location>
</feature>
<feature type="compositionally biased region" description="Basic and acidic residues" evidence="1">
    <location>
        <begin position="275"/>
        <end position="286"/>
    </location>
</feature>
<evidence type="ECO:0000259" key="2">
    <source>
        <dbReference type="PROSITE" id="PS50217"/>
    </source>
</evidence>
<feature type="domain" description="BZIP" evidence="2">
    <location>
        <begin position="34"/>
        <end position="73"/>
    </location>
</feature>
<evidence type="ECO:0000313" key="3">
    <source>
        <dbReference type="EMBL" id="KCV71652.1"/>
    </source>
</evidence>
<dbReference type="Gene3D" id="1.20.5.170">
    <property type="match status" value="1"/>
</dbReference>
<dbReference type="OMA" id="HPGNQGQ"/>
<gene>
    <name evidence="3" type="ORF">H696_01071</name>
</gene>
<organism evidence="3">
    <name type="scientific">Fonticula alba</name>
    <name type="common">Slime mold</name>
    <dbReference type="NCBI Taxonomy" id="691883"/>
    <lineage>
        <taxon>Eukaryota</taxon>
        <taxon>Rotosphaerida</taxon>
        <taxon>Fonticulaceae</taxon>
        <taxon>Fonticula</taxon>
    </lineage>
</organism>
<feature type="compositionally biased region" description="Low complexity" evidence="1">
    <location>
        <begin position="193"/>
        <end position="228"/>
    </location>
</feature>
<proteinExistence type="predicted"/>
<dbReference type="Pfam" id="PF07716">
    <property type="entry name" value="bZIP_2"/>
    <property type="match status" value="1"/>
</dbReference>
<dbReference type="RefSeq" id="XP_009493230.1">
    <property type="nucleotide sequence ID" value="XM_009494955.1"/>
</dbReference>
<dbReference type="GeneID" id="20525796"/>
<keyword evidence="4" id="KW-1185">Reference proteome</keyword>
<dbReference type="InterPro" id="IPR046347">
    <property type="entry name" value="bZIP_sf"/>
</dbReference>
<evidence type="ECO:0000256" key="1">
    <source>
        <dbReference type="SAM" id="MobiDB-lite"/>
    </source>
</evidence>
<feature type="compositionally biased region" description="Basic residues" evidence="1">
    <location>
        <begin position="314"/>
        <end position="330"/>
    </location>
</feature>
<name>A0A058ZDW3_FONAL</name>
<reference evidence="3" key="1">
    <citation type="submission" date="2013-04" db="EMBL/GenBank/DDBJ databases">
        <title>The Genome Sequence of Fonticula alba ATCC 38817.</title>
        <authorList>
            <consortium name="The Broad Institute Genomics Platform"/>
            <person name="Russ C."/>
            <person name="Cuomo C."/>
            <person name="Burger G."/>
            <person name="Gray M.W."/>
            <person name="Holland P.W.H."/>
            <person name="King N."/>
            <person name="Lang F.B.F."/>
            <person name="Roger A.J."/>
            <person name="Ruiz-Trillo I."/>
            <person name="Brown M."/>
            <person name="Walker B."/>
            <person name="Young S."/>
            <person name="Zeng Q."/>
            <person name="Gargeya S."/>
            <person name="Fitzgerald M."/>
            <person name="Haas B."/>
            <person name="Abouelleil A."/>
            <person name="Allen A.W."/>
            <person name="Alvarado L."/>
            <person name="Arachchi H.M."/>
            <person name="Berlin A.M."/>
            <person name="Chapman S.B."/>
            <person name="Gainer-Dewar J."/>
            <person name="Goldberg J."/>
            <person name="Griggs A."/>
            <person name="Gujja S."/>
            <person name="Hansen M."/>
            <person name="Howarth C."/>
            <person name="Imamovic A."/>
            <person name="Ireland A."/>
            <person name="Larimer J."/>
            <person name="McCowan C."/>
            <person name="Murphy C."/>
            <person name="Pearson M."/>
            <person name="Poon T.W."/>
            <person name="Priest M."/>
            <person name="Roberts A."/>
            <person name="Saif S."/>
            <person name="Shea T."/>
            <person name="Sisk P."/>
            <person name="Sykes S."/>
            <person name="Wortman J."/>
            <person name="Nusbaum C."/>
            <person name="Birren B."/>
        </authorList>
    </citation>
    <scope>NUCLEOTIDE SEQUENCE [LARGE SCALE GENOMIC DNA]</scope>
    <source>
        <strain evidence="3">ATCC 38817</strain>
    </source>
</reference>
<feature type="compositionally biased region" description="Pro residues" evidence="1">
    <location>
        <begin position="178"/>
        <end position="188"/>
    </location>
</feature>
<dbReference type="GO" id="GO:0003700">
    <property type="term" value="F:DNA-binding transcription factor activity"/>
    <property type="evidence" value="ECO:0007669"/>
    <property type="project" value="InterPro"/>
</dbReference>
<dbReference type="PROSITE" id="PS00036">
    <property type="entry name" value="BZIP_BASIC"/>
    <property type="match status" value="1"/>
</dbReference>
<dbReference type="PROSITE" id="PS50217">
    <property type="entry name" value="BZIP"/>
    <property type="match status" value="1"/>
</dbReference>
<dbReference type="EMBL" id="KB932202">
    <property type="protein sequence ID" value="KCV71652.1"/>
    <property type="molecule type" value="Genomic_DNA"/>
</dbReference>